<gene>
    <name evidence="2" type="ORF">Q9295_00690</name>
</gene>
<evidence type="ECO:0000313" key="3">
    <source>
        <dbReference type="Proteomes" id="UP001239680"/>
    </source>
</evidence>
<sequence length="105" mass="12337">MKHNYSAQKKETYDTFRQSKGVKLPQRAVVDYAFFVEELDANWNGFEQALKAKGYKVKRLNDNETVIASYGPIEFNADEVWRWESRATEIALEFDFYPDGWEIDA</sequence>
<dbReference type="EMBL" id="JAVDBT010000001">
    <property type="protein sequence ID" value="MDQ2064876.1"/>
    <property type="molecule type" value="Genomic_DNA"/>
</dbReference>
<feature type="domain" description="Regulator of ribonuclease activity B" evidence="1">
    <location>
        <begin position="18"/>
        <end position="102"/>
    </location>
</feature>
<evidence type="ECO:0000313" key="2">
    <source>
        <dbReference type="EMBL" id="MDQ2064876.1"/>
    </source>
</evidence>
<dbReference type="Proteomes" id="UP001239680">
    <property type="component" value="Unassembled WGS sequence"/>
</dbReference>
<name>A0ABU0VT25_9RHOB</name>
<dbReference type="InterPro" id="IPR009671">
    <property type="entry name" value="RraB_dom"/>
</dbReference>
<protein>
    <submittedName>
        <fullName evidence="2">Ribonuclease E inhibitor RraB</fullName>
    </submittedName>
</protein>
<keyword evidence="3" id="KW-1185">Reference proteome</keyword>
<evidence type="ECO:0000259" key="1">
    <source>
        <dbReference type="Pfam" id="PF06877"/>
    </source>
</evidence>
<dbReference type="RefSeq" id="WP_306678394.1">
    <property type="nucleotide sequence ID" value="NZ_JAVDBT010000001.1"/>
</dbReference>
<accession>A0ABU0VT25</accession>
<dbReference type="Pfam" id="PF06877">
    <property type="entry name" value="RraB"/>
    <property type="match status" value="1"/>
</dbReference>
<comment type="caution">
    <text evidence="2">The sequence shown here is derived from an EMBL/GenBank/DDBJ whole genome shotgun (WGS) entry which is preliminary data.</text>
</comment>
<proteinExistence type="predicted"/>
<reference evidence="2 3" key="1">
    <citation type="submission" date="2023-08" db="EMBL/GenBank/DDBJ databases">
        <title>Characterization of two Paracoccaceae strains isolated from Phycosphere and proposal of Xinfangfangia lacusdiani sp. nov.</title>
        <authorList>
            <person name="Deng Y."/>
            <person name="Zhang Y.Q."/>
        </authorList>
    </citation>
    <scope>NUCLEOTIDE SEQUENCE [LARGE SCALE GENOMIC DNA]</scope>
    <source>
        <strain evidence="2 3">CPCC 101601</strain>
    </source>
</reference>
<organism evidence="2 3">
    <name type="scientific">Pseudogemmobacter lacusdianii</name>
    <dbReference type="NCBI Taxonomy" id="3069608"/>
    <lineage>
        <taxon>Bacteria</taxon>
        <taxon>Pseudomonadati</taxon>
        <taxon>Pseudomonadota</taxon>
        <taxon>Alphaproteobacteria</taxon>
        <taxon>Rhodobacterales</taxon>
        <taxon>Paracoccaceae</taxon>
        <taxon>Pseudogemmobacter</taxon>
    </lineage>
</organism>